<dbReference type="Pfam" id="PF03564">
    <property type="entry name" value="DUF1759"/>
    <property type="match status" value="1"/>
</dbReference>
<accession>A0A4Y2FHA3</accession>
<sequence length="112" mass="12926">MKPGSRAKEFIESYPVISKNYVSAVMALKLRFGKSDLLFEVYFCELIKLITSIVKSDNKLPLDKLYDKIEAQLRVLESLGLKPEENTSWLYPMVESSLTEEVSRAWQRSSLF</sequence>
<evidence type="ECO:0000313" key="2">
    <source>
        <dbReference type="Proteomes" id="UP000499080"/>
    </source>
</evidence>
<dbReference type="OrthoDB" id="6431894at2759"/>
<reference evidence="1 2" key="1">
    <citation type="journal article" date="2019" name="Sci. Rep.">
        <title>Orb-weaving spider Araneus ventricosus genome elucidates the spidroin gene catalogue.</title>
        <authorList>
            <person name="Kono N."/>
            <person name="Nakamura H."/>
            <person name="Ohtoshi R."/>
            <person name="Moran D.A.P."/>
            <person name="Shinohara A."/>
            <person name="Yoshida Y."/>
            <person name="Fujiwara M."/>
            <person name="Mori M."/>
            <person name="Tomita M."/>
            <person name="Arakawa K."/>
        </authorList>
    </citation>
    <scope>NUCLEOTIDE SEQUENCE [LARGE SCALE GENOMIC DNA]</scope>
</reference>
<gene>
    <name evidence="1" type="ORF">AVEN_137340_1</name>
</gene>
<organism evidence="1 2">
    <name type="scientific">Araneus ventricosus</name>
    <name type="common">Orbweaver spider</name>
    <name type="synonym">Epeira ventricosa</name>
    <dbReference type="NCBI Taxonomy" id="182803"/>
    <lineage>
        <taxon>Eukaryota</taxon>
        <taxon>Metazoa</taxon>
        <taxon>Ecdysozoa</taxon>
        <taxon>Arthropoda</taxon>
        <taxon>Chelicerata</taxon>
        <taxon>Arachnida</taxon>
        <taxon>Araneae</taxon>
        <taxon>Araneomorphae</taxon>
        <taxon>Entelegynae</taxon>
        <taxon>Araneoidea</taxon>
        <taxon>Araneidae</taxon>
        <taxon>Araneus</taxon>
    </lineage>
</organism>
<evidence type="ECO:0000313" key="1">
    <source>
        <dbReference type="EMBL" id="GBM40842.1"/>
    </source>
</evidence>
<protein>
    <submittedName>
        <fullName evidence="1">Uncharacterized protein</fullName>
    </submittedName>
</protein>
<dbReference type="Proteomes" id="UP000499080">
    <property type="component" value="Unassembled WGS sequence"/>
</dbReference>
<dbReference type="AlphaFoldDB" id="A0A4Y2FHA3"/>
<dbReference type="EMBL" id="BGPR01000944">
    <property type="protein sequence ID" value="GBM40842.1"/>
    <property type="molecule type" value="Genomic_DNA"/>
</dbReference>
<comment type="caution">
    <text evidence="1">The sequence shown here is derived from an EMBL/GenBank/DDBJ whole genome shotgun (WGS) entry which is preliminary data.</text>
</comment>
<dbReference type="InterPro" id="IPR005312">
    <property type="entry name" value="DUF1759"/>
</dbReference>
<name>A0A4Y2FHA3_ARAVE</name>
<proteinExistence type="predicted"/>
<keyword evidence="2" id="KW-1185">Reference proteome</keyword>